<dbReference type="Proteomes" id="UP000799757">
    <property type="component" value="Unassembled WGS sequence"/>
</dbReference>
<accession>A0A6A6WW08</accession>
<keyword evidence="2" id="KW-1185">Reference proteome</keyword>
<reference evidence="1" key="1">
    <citation type="journal article" date="2020" name="Stud. Mycol.">
        <title>101 Dothideomycetes genomes: a test case for predicting lifestyles and emergence of pathogens.</title>
        <authorList>
            <person name="Haridas S."/>
            <person name="Albert R."/>
            <person name="Binder M."/>
            <person name="Bloem J."/>
            <person name="Labutti K."/>
            <person name="Salamov A."/>
            <person name="Andreopoulos B."/>
            <person name="Baker S."/>
            <person name="Barry K."/>
            <person name="Bills G."/>
            <person name="Bluhm B."/>
            <person name="Cannon C."/>
            <person name="Castanera R."/>
            <person name="Culley D."/>
            <person name="Daum C."/>
            <person name="Ezra D."/>
            <person name="Gonzalez J."/>
            <person name="Henrissat B."/>
            <person name="Kuo A."/>
            <person name="Liang C."/>
            <person name="Lipzen A."/>
            <person name="Lutzoni F."/>
            <person name="Magnuson J."/>
            <person name="Mondo S."/>
            <person name="Nolan M."/>
            <person name="Ohm R."/>
            <person name="Pangilinan J."/>
            <person name="Park H.-J."/>
            <person name="Ramirez L."/>
            <person name="Alfaro M."/>
            <person name="Sun H."/>
            <person name="Tritt A."/>
            <person name="Yoshinaga Y."/>
            <person name="Zwiers L.-H."/>
            <person name="Turgeon B."/>
            <person name="Goodwin S."/>
            <person name="Spatafora J."/>
            <person name="Crous P."/>
            <person name="Grigoriev I."/>
        </authorList>
    </citation>
    <scope>NUCLEOTIDE SEQUENCE</scope>
    <source>
        <strain evidence="1">CBS 109.77</strain>
    </source>
</reference>
<evidence type="ECO:0000313" key="1">
    <source>
        <dbReference type="EMBL" id="KAF2788272.1"/>
    </source>
</evidence>
<evidence type="ECO:0000313" key="2">
    <source>
        <dbReference type="Proteomes" id="UP000799757"/>
    </source>
</evidence>
<dbReference type="EMBL" id="MU002231">
    <property type="protein sequence ID" value="KAF2788272.1"/>
    <property type="molecule type" value="Genomic_DNA"/>
</dbReference>
<dbReference type="AlphaFoldDB" id="A0A6A6WW08"/>
<name>A0A6A6WW08_9PLEO</name>
<gene>
    <name evidence="1" type="ORF">K505DRAFT_197347</name>
</gene>
<protein>
    <recommendedName>
        <fullName evidence="3">F-box domain-containing protein</fullName>
    </recommendedName>
</protein>
<organism evidence="1 2">
    <name type="scientific">Melanomma pulvis-pyrius CBS 109.77</name>
    <dbReference type="NCBI Taxonomy" id="1314802"/>
    <lineage>
        <taxon>Eukaryota</taxon>
        <taxon>Fungi</taxon>
        <taxon>Dikarya</taxon>
        <taxon>Ascomycota</taxon>
        <taxon>Pezizomycotina</taxon>
        <taxon>Dothideomycetes</taxon>
        <taxon>Pleosporomycetidae</taxon>
        <taxon>Pleosporales</taxon>
        <taxon>Melanommataceae</taxon>
        <taxon>Melanomma</taxon>
    </lineage>
</organism>
<feature type="non-terminal residue" evidence="1">
    <location>
        <position position="73"/>
    </location>
</feature>
<proteinExistence type="predicted"/>
<evidence type="ECO:0008006" key="3">
    <source>
        <dbReference type="Google" id="ProtNLM"/>
    </source>
</evidence>
<sequence>MPLLDLPCELLCLVLENLLLQRDMNALARTNRFLYDLLNIHLYRYNVQHSGGFALLWAAERGQLGTARMSLEK</sequence>
<dbReference type="OrthoDB" id="4772757at2759"/>